<evidence type="ECO:0000256" key="1">
    <source>
        <dbReference type="SAM" id="Phobius"/>
    </source>
</evidence>
<dbReference type="Proteomes" id="UP001385951">
    <property type="component" value="Unassembled WGS sequence"/>
</dbReference>
<dbReference type="EMBL" id="JASBNA010000007">
    <property type="protein sequence ID" value="KAK7689920.1"/>
    <property type="molecule type" value="Genomic_DNA"/>
</dbReference>
<evidence type="ECO:0000313" key="4">
    <source>
        <dbReference type="Proteomes" id="UP001385951"/>
    </source>
</evidence>
<reference evidence="3 4" key="1">
    <citation type="submission" date="2022-09" db="EMBL/GenBank/DDBJ databases">
        <authorList>
            <person name="Palmer J.M."/>
        </authorList>
    </citation>
    <scope>NUCLEOTIDE SEQUENCE [LARGE SCALE GENOMIC DNA]</scope>
    <source>
        <strain evidence="3 4">DSM 7382</strain>
    </source>
</reference>
<keyword evidence="1" id="KW-1133">Transmembrane helix</keyword>
<comment type="caution">
    <text evidence="3">The sequence shown here is derived from an EMBL/GenBank/DDBJ whole genome shotgun (WGS) entry which is preliminary data.</text>
</comment>
<keyword evidence="1" id="KW-0812">Transmembrane</keyword>
<keyword evidence="1" id="KW-0472">Membrane</keyword>
<dbReference type="Pfam" id="PF15055">
    <property type="entry name" value="DMAC1_Dmo2"/>
    <property type="match status" value="1"/>
</dbReference>
<keyword evidence="4" id="KW-1185">Reference proteome</keyword>
<proteinExistence type="predicted"/>
<feature type="transmembrane region" description="Helical" evidence="1">
    <location>
        <begin position="59"/>
        <end position="79"/>
    </location>
</feature>
<evidence type="ECO:0000259" key="2">
    <source>
        <dbReference type="Pfam" id="PF15055"/>
    </source>
</evidence>
<protein>
    <recommendedName>
        <fullName evidence="2">Distal membrane-arm assembly complex protein 1-like domain-containing protein</fullName>
    </recommendedName>
</protein>
<feature type="domain" description="Distal membrane-arm assembly complex protein 1-like" evidence="2">
    <location>
        <begin position="27"/>
        <end position="73"/>
    </location>
</feature>
<dbReference type="AlphaFoldDB" id="A0AAW0GLF7"/>
<name>A0AAW0GLF7_9APHY</name>
<evidence type="ECO:0000313" key="3">
    <source>
        <dbReference type="EMBL" id="KAK7689920.1"/>
    </source>
</evidence>
<organism evidence="3 4">
    <name type="scientific">Cerrena zonata</name>
    <dbReference type="NCBI Taxonomy" id="2478898"/>
    <lineage>
        <taxon>Eukaryota</taxon>
        <taxon>Fungi</taxon>
        <taxon>Dikarya</taxon>
        <taxon>Basidiomycota</taxon>
        <taxon>Agaricomycotina</taxon>
        <taxon>Agaricomycetes</taxon>
        <taxon>Polyporales</taxon>
        <taxon>Cerrenaceae</taxon>
        <taxon>Cerrena</taxon>
    </lineage>
</organism>
<sequence>MSSAVGQHATAPDPPVRSLAAQRKAEDCLACRVIGTGALAGVGIYALNQSRAHAPGSLIGKRIMAGLGVCFLAASALRWTK</sequence>
<accession>A0AAW0GLF7</accession>
<feature type="transmembrane region" description="Helical" evidence="1">
    <location>
        <begin position="29"/>
        <end position="47"/>
    </location>
</feature>
<gene>
    <name evidence="3" type="ORF">QCA50_006559</name>
</gene>
<dbReference type="InterPro" id="IPR028036">
    <property type="entry name" value="DMAC1-like_dom"/>
</dbReference>